<dbReference type="GO" id="GO:0007076">
    <property type="term" value="P:mitotic chromosome condensation"/>
    <property type="evidence" value="ECO:0007669"/>
    <property type="project" value="InterPro"/>
</dbReference>
<gene>
    <name evidence="1" type="ORF">PFDG_04864</name>
</gene>
<dbReference type="InterPro" id="IPR016024">
    <property type="entry name" value="ARM-type_fold"/>
</dbReference>
<dbReference type="EMBL" id="GG702207">
    <property type="protein sequence ID" value="KOB89315.1"/>
    <property type="molecule type" value="Genomic_DNA"/>
</dbReference>
<reference evidence="2" key="1">
    <citation type="submission" date="2006-09" db="EMBL/GenBank/DDBJ databases">
        <title>Annotation of Plasmodium falciparum Dd2.</title>
        <authorList>
            <consortium name="The Broad Institute Genome Sequencing Platform"/>
            <person name="Volkman S.K."/>
            <person name="Neafsey D.E."/>
            <person name="Dash A.P."/>
            <person name="Chitnis C.E."/>
            <person name="Hartl D.L."/>
            <person name="Young S.K."/>
            <person name="Zeng Q."/>
            <person name="Koehrsen M."/>
            <person name="Alvarado L."/>
            <person name="Berlin A."/>
            <person name="Borenstein D."/>
            <person name="Chapman S.B."/>
            <person name="Chen Z."/>
            <person name="Engels R."/>
            <person name="Freedman E."/>
            <person name="Gellesch M."/>
            <person name="Goldberg J."/>
            <person name="Griggs A."/>
            <person name="Gujja S."/>
            <person name="Heilman E.R."/>
            <person name="Heiman D.I."/>
            <person name="Howarth C."/>
            <person name="Jen D."/>
            <person name="Larson L."/>
            <person name="Mehta T."/>
            <person name="Neiman D."/>
            <person name="Park D."/>
            <person name="Pearson M."/>
            <person name="Roberts A."/>
            <person name="Saif S."/>
            <person name="Shea T."/>
            <person name="Shenoy N."/>
            <person name="Sisk P."/>
            <person name="Stolte C."/>
            <person name="Sykes S."/>
            <person name="Walk T."/>
            <person name="White J."/>
            <person name="Yandava C."/>
            <person name="Haas B."/>
            <person name="Henn M.R."/>
            <person name="Nusbaum C."/>
            <person name="Birren B."/>
        </authorList>
    </citation>
    <scope>NUCLEOTIDE SEQUENCE [LARGE SCALE GENOMIC DNA]</scope>
</reference>
<reference evidence="2" key="2">
    <citation type="submission" date="2006-09" db="EMBL/GenBank/DDBJ databases">
        <title>The genome sequence of Plasmodium falciparum Dd2.</title>
        <authorList>
            <consortium name="The Broad Institute Genome Sequencing Platform"/>
            <person name="Birren B."/>
            <person name="Lander E."/>
            <person name="Galagan J."/>
            <person name="Nusbaum C."/>
            <person name="Devon K."/>
            <person name="Henn M."/>
            <person name="Jaffe D."/>
            <person name="Butler J."/>
            <person name="Alvarez P."/>
            <person name="Gnerre S."/>
            <person name="Grabherr M."/>
            <person name="Kleber M."/>
            <person name="Mauceli E."/>
            <person name="Brockman W."/>
            <person name="MacCallum I.A."/>
            <person name="Rounsley S."/>
            <person name="Young S."/>
            <person name="LaButti K."/>
            <person name="Pushparaj V."/>
            <person name="DeCaprio D."/>
            <person name="Crawford M."/>
            <person name="Koehrsen M."/>
            <person name="Engels R."/>
            <person name="Montgomery P."/>
            <person name="Pearson M."/>
            <person name="Howarth C."/>
            <person name="Larson L."/>
            <person name="Luoma S."/>
            <person name="White J."/>
            <person name="Kodira C."/>
            <person name="Zeng Q."/>
            <person name="O'Leary S."/>
            <person name="Yandava C."/>
            <person name="Alvarado L."/>
            <person name="Wirth D."/>
            <person name="Volkman S."/>
            <person name="Hartl D."/>
        </authorList>
    </citation>
    <scope>NUCLEOTIDE SEQUENCE [LARGE SCALE GENOMIC DNA]</scope>
</reference>
<accession>A0A0L7M9R5</accession>
<dbReference type="GO" id="GO:0010032">
    <property type="term" value="P:meiotic chromosome condensation"/>
    <property type="evidence" value="ECO:0007669"/>
    <property type="project" value="TreeGrafter"/>
</dbReference>
<dbReference type="AlphaFoldDB" id="A0A0L7M9R5"/>
<dbReference type="PANTHER" id="PTHR14222:SF2">
    <property type="entry name" value="CONDENSIN COMPLEX SUBUNIT 1"/>
    <property type="match status" value="1"/>
</dbReference>
<protein>
    <submittedName>
        <fullName evidence="1">Uncharacterized protein</fullName>
    </submittedName>
</protein>
<dbReference type="PANTHER" id="PTHR14222">
    <property type="entry name" value="CONDENSIN"/>
    <property type="match status" value="1"/>
</dbReference>
<organism evidence="1 2">
    <name type="scientific">Plasmodium falciparum (isolate Dd2)</name>
    <dbReference type="NCBI Taxonomy" id="57267"/>
    <lineage>
        <taxon>Eukaryota</taxon>
        <taxon>Sar</taxon>
        <taxon>Alveolata</taxon>
        <taxon>Apicomplexa</taxon>
        <taxon>Aconoidasida</taxon>
        <taxon>Haemosporida</taxon>
        <taxon>Plasmodiidae</taxon>
        <taxon>Plasmodium</taxon>
        <taxon>Plasmodium (Laverania)</taxon>
    </lineage>
</organism>
<dbReference type="GO" id="GO:0042393">
    <property type="term" value="F:histone binding"/>
    <property type="evidence" value="ECO:0007669"/>
    <property type="project" value="TreeGrafter"/>
</dbReference>
<dbReference type="InterPro" id="IPR026971">
    <property type="entry name" value="CND1/NCAPD3"/>
</dbReference>
<proteinExistence type="predicted"/>
<dbReference type="GO" id="GO:0000796">
    <property type="term" value="C:condensin complex"/>
    <property type="evidence" value="ECO:0007669"/>
    <property type="project" value="TreeGrafter"/>
</dbReference>
<name>A0A0L7M9R5_PLAF4</name>
<dbReference type="GO" id="GO:0000779">
    <property type="term" value="C:condensed chromosome, centromeric region"/>
    <property type="evidence" value="ECO:0007669"/>
    <property type="project" value="TreeGrafter"/>
</dbReference>
<dbReference type="Proteomes" id="UP000054282">
    <property type="component" value="Unassembled WGS sequence"/>
</dbReference>
<dbReference type="KEGG" id="pfd:PFDG_04864"/>
<evidence type="ECO:0000313" key="1">
    <source>
        <dbReference type="EMBL" id="KOB89315.1"/>
    </source>
</evidence>
<evidence type="ECO:0000313" key="2">
    <source>
        <dbReference type="Proteomes" id="UP000054282"/>
    </source>
</evidence>
<sequence length="322" mass="38440">MIINFGSSCNKFVFGLLRFFKHDNSFLRYLSFYVLSKLLSEDYIKYNNQFFFGVLYLLADKNEIIRKQSLSVFKHILMMYSNKTNIINYIIECIFVLNNFYNFKLSKHLIHIGNIFHIHNKIDRYKIYSYLLENLSNSEKFSLQQKLINEYLIQYVYNYDNYYFEEDDDIRNENSKLKKKTILPLNDEDNEGSVLLDVLNILSCKLMKIKIKKDFAPKLEEKNKISRIKNVENSVKVLNDLNEKFLKKTPLTNIIIFKNDLYYKDSIEELINETHIRNEIIIDFQNFIYSGDISSRTVQCCFSIVDKTNRCTLMDQERPQVG</sequence>
<dbReference type="SUPFAM" id="SSF48371">
    <property type="entry name" value="ARM repeat"/>
    <property type="match status" value="1"/>
</dbReference>